<dbReference type="InterPro" id="IPR012223">
    <property type="entry name" value="TEII"/>
</dbReference>
<comment type="caution">
    <text evidence="4">The sequence shown here is derived from an EMBL/GenBank/DDBJ whole genome shotgun (WGS) entry which is preliminary data.</text>
</comment>
<dbReference type="GeneID" id="96747378"/>
<sequence length="251" mass="27290">MTRAEEHTTSSIRRFHPSEAGVRLVCFPHAGGAASYFFRLSRQLSPVADVLAVQYPGRQERRKEPCVCSVTGLADMLVAELREWTDRPLALFGHSMGALVGFEVARRLEREGVRPVTFFASGRAAPSFSRDEGVHRRDDGALIAKVRELGGTASGLLDDPDVAAMLLPAIRNDYRAVETYRHTPGPPLTCPLVVFTGDADPQVSAEEARAWRAFSTGGFELHTYAGGHFFLDAHAASVLEKIRAGLTASAL</sequence>
<dbReference type="InterPro" id="IPR001031">
    <property type="entry name" value="Thioesterase"/>
</dbReference>
<dbReference type="InterPro" id="IPR029058">
    <property type="entry name" value="AB_hydrolase_fold"/>
</dbReference>
<evidence type="ECO:0000313" key="5">
    <source>
        <dbReference type="Proteomes" id="UP000186168"/>
    </source>
</evidence>
<name>A0A1R1SC74_9ACTN</name>
<dbReference type="GO" id="GO:0016787">
    <property type="term" value="F:hydrolase activity"/>
    <property type="evidence" value="ECO:0007669"/>
    <property type="project" value="UniProtKB-KW"/>
</dbReference>
<dbReference type="SMART" id="SM00824">
    <property type="entry name" value="PKS_TE"/>
    <property type="match status" value="1"/>
</dbReference>
<dbReference type="Pfam" id="PF00975">
    <property type="entry name" value="Thioesterase"/>
    <property type="match status" value="1"/>
</dbReference>
<gene>
    <name evidence="4" type="ORF">SPAR_28801</name>
</gene>
<accession>A0A1R1SC74</accession>
<dbReference type="STRING" id="67365.GCA_001704635_02714"/>
<dbReference type="GO" id="GO:0008610">
    <property type="term" value="P:lipid biosynthetic process"/>
    <property type="evidence" value="ECO:0007669"/>
    <property type="project" value="TreeGrafter"/>
</dbReference>
<evidence type="ECO:0000256" key="1">
    <source>
        <dbReference type="ARBA" id="ARBA00007169"/>
    </source>
</evidence>
<reference evidence="4 5" key="1">
    <citation type="submission" date="2013-05" db="EMBL/GenBank/DDBJ databases">
        <title>Genome sequence of Streptomyces sparsogenes DSM 40356.</title>
        <authorList>
            <person name="Coyne S."/>
            <person name="Seebeck F.P."/>
        </authorList>
    </citation>
    <scope>NUCLEOTIDE SEQUENCE [LARGE SCALE GENOMIC DNA]</scope>
    <source>
        <strain evidence="4 5">DSM 40356</strain>
    </source>
</reference>
<protein>
    <submittedName>
        <fullName evidence="4">Thioesterase</fullName>
    </submittedName>
</protein>
<dbReference type="AlphaFoldDB" id="A0A1R1SC74"/>
<dbReference type="Gene3D" id="3.40.50.1820">
    <property type="entry name" value="alpha/beta hydrolase"/>
    <property type="match status" value="1"/>
</dbReference>
<keyword evidence="2" id="KW-0378">Hydrolase</keyword>
<keyword evidence="5" id="KW-1185">Reference proteome</keyword>
<dbReference type="EMBL" id="ASQP01000384">
    <property type="protein sequence ID" value="OMI35934.1"/>
    <property type="molecule type" value="Genomic_DNA"/>
</dbReference>
<dbReference type="PANTHER" id="PTHR11487:SF0">
    <property type="entry name" value="S-ACYL FATTY ACID SYNTHASE THIOESTERASE, MEDIUM CHAIN"/>
    <property type="match status" value="1"/>
</dbReference>
<proteinExistence type="inferred from homology"/>
<dbReference type="PANTHER" id="PTHR11487">
    <property type="entry name" value="THIOESTERASE"/>
    <property type="match status" value="1"/>
</dbReference>
<evidence type="ECO:0000313" key="4">
    <source>
        <dbReference type="EMBL" id="OMI35934.1"/>
    </source>
</evidence>
<evidence type="ECO:0000256" key="2">
    <source>
        <dbReference type="ARBA" id="ARBA00022801"/>
    </source>
</evidence>
<dbReference type="Proteomes" id="UP000186168">
    <property type="component" value="Unassembled WGS sequence"/>
</dbReference>
<comment type="similarity">
    <text evidence="1">Belongs to the thioesterase family.</text>
</comment>
<dbReference type="RefSeq" id="WP_065967322.1">
    <property type="nucleotide sequence ID" value="NZ_ASQP01000384.1"/>
</dbReference>
<organism evidence="4 5">
    <name type="scientific">Streptomyces sparsogenes DSM 40356</name>
    <dbReference type="NCBI Taxonomy" id="1331668"/>
    <lineage>
        <taxon>Bacteria</taxon>
        <taxon>Bacillati</taxon>
        <taxon>Actinomycetota</taxon>
        <taxon>Actinomycetes</taxon>
        <taxon>Kitasatosporales</taxon>
        <taxon>Streptomycetaceae</taxon>
        <taxon>Streptomyces</taxon>
    </lineage>
</organism>
<dbReference type="SUPFAM" id="SSF53474">
    <property type="entry name" value="alpha/beta-Hydrolases"/>
    <property type="match status" value="1"/>
</dbReference>
<dbReference type="InterPro" id="IPR020802">
    <property type="entry name" value="TesA-like"/>
</dbReference>
<feature type="domain" description="Thioesterase TesA-like" evidence="3">
    <location>
        <begin position="25"/>
        <end position="246"/>
    </location>
</feature>
<evidence type="ECO:0000259" key="3">
    <source>
        <dbReference type="SMART" id="SM00824"/>
    </source>
</evidence>